<evidence type="ECO:0000256" key="1">
    <source>
        <dbReference type="SAM" id="MobiDB-lite"/>
    </source>
</evidence>
<feature type="compositionally biased region" description="Basic and acidic residues" evidence="1">
    <location>
        <begin position="253"/>
        <end position="272"/>
    </location>
</feature>
<dbReference type="InterPro" id="IPR027417">
    <property type="entry name" value="P-loop_NTPase"/>
</dbReference>
<protein>
    <submittedName>
        <fullName evidence="3">NACHT domain-containing protein</fullName>
    </submittedName>
</protein>
<dbReference type="Gene3D" id="3.40.50.300">
    <property type="entry name" value="P-loop containing nucleotide triphosphate hydrolases"/>
    <property type="match status" value="1"/>
</dbReference>
<evidence type="ECO:0000313" key="4">
    <source>
        <dbReference type="Proteomes" id="UP000632766"/>
    </source>
</evidence>
<reference evidence="3 4" key="1">
    <citation type="journal article" date="2021" name="Int. J. Syst. Evol. Microbiol.">
        <title>Amazonocrinis nigriterrae gen. nov., sp. nov., Atlanticothrix silvestris gen. nov., sp. nov. and Dendronalium phyllosphericum gen. nov., sp. nov., nostocacean cyanobacteria from Brazilian environments.</title>
        <authorList>
            <person name="Alvarenga D.O."/>
            <person name="Andreote A.P.D."/>
            <person name="Branco L.H.Z."/>
            <person name="Delbaje E."/>
            <person name="Cruz R.B."/>
            <person name="Varani A.M."/>
            <person name="Fiore M.F."/>
        </authorList>
    </citation>
    <scope>NUCLEOTIDE SEQUENCE [LARGE SCALE GENOMIC DNA]</scope>
    <source>
        <strain evidence="3 4">CENA67</strain>
    </source>
</reference>
<sequence>MSSSIDNQVFKFYSELFDHLFCEPFRRRISELRRLKPVIHQVEDAADAASSSLTRFFLNQKLSEATVEDILRGFAVINELLELEDIANPNVTTEEVVENILSRLPCPQTVQQTYGPVYRLALYTVVQVLMQVGPVMAEWQKLNFSSTFELPRRVVNKLNEISDQIDAQGKLGQAGADESYEILHRDYLLQRFHKVEAGTVRMTTNLDVDLRELFVMPRVVEQKLSQDADGAEADASLSLMSLTAARQLYRERNNRDEIYQQTTKGEKPEDKPAPTALEQVKSSPRNVIVGLPGAGKSTFFEWLQVKLASVEEKFILGDEQAIPLLLRVRQLDLHNLPKGAALIEKATASKDRADLMPDGWIERQMKAGRVLFMLDGLDEAEPELRDKCLIPWLFDLFTRYPKCHYLISSRPVGYPPGLLRKQKFVECSYCRSYSQNS</sequence>
<dbReference type="AlphaFoldDB" id="A0A8J7L8T6"/>
<evidence type="ECO:0000259" key="2">
    <source>
        <dbReference type="PROSITE" id="PS50837"/>
    </source>
</evidence>
<evidence type="ECO:0000313" key="3">
    <source>
        <dbReference type="EMBL" id="MBH8563708.1"/>
    </source>
</evidence>
<dbReference type="EMBL" id="JAECZC010000029">
    <property type="protein sequence ID" value="MBH8563708.1"/>
    <property type="molecule type" value="Genomic_DNA"/>
</dbReference>
<comment type="caution">
    <text evidence="3">The sequence shown here is derived from an EMBL/GenBank/DDBJ whole genome shotgun (WGS) entry which is preliminary data.</text>
</comment>
<feature type="region of interest" description="Disordered" evidence="1">
    <location>
        <begin position="253"/>
        <end position="277"/>
    </location>
</feature>
<dbReference type="Pfam" id="PF05729">
    <property type="entry name" value="NACHT"/>
    <property type="match status" value="1"/>
</dbReference>
<dbReference type="SUPFAM" id="SSF52540">
    <property type="entry name" value="P-loop containing nucleoside triphosphate hydrolases"/>
    <property type="match status" value="1"/>
</dbReference>
<proteinExistence type="predicted"/>
<dbReference type="PROSITE" id="PS50837">
    <property type="entry name" value="NACHT"/>
    <property type="match status" value="1"/>
</dbReference>
<organism evidence="3 4">
    <name type="scientific">Amazonocrinis nigriterrae CENA67</name>
    <dbReference type="NCBI Taxonomy" id="2794033"/>
    <lineage>
        <taxon>Bacteria</taxon>
        <taxon>Bacillati</taxon>
        <taxon>Cyanobacteriota</taxon>
        <taxon>Cyanophyceae</taxon>
        <taxon>Nostocales</taxon>
        <taxon>Nostocaceae</taxon>
        <taxon>Amazonocrinis</taxon>
        <taxon>Amazonocrinis nigriterrae</taxon>
    </lineage>
</organism>
<feature type="domain" description="NACHT" evidence="2">
    <location>
        <begin position="284"/>
        <end position="411"/>
    </location>
</feature>
<dbReference type="RefSeq" id="WP_198125578.1">
    <property type="nucleotide sequence ID" value="NZ_JAECZC010000029.1"/>
</dbReference>
<accession>A0A8J7L8T6</accession>
<name>A0A8J7L8T6_9NOST</name>
<dbReference type="InterPro" id="IPR007111">
    <property type="entry name" value="NACHT_NTPase"/>
</dbReference>
<gene>
    <name evidence="3" type="ORF">I8748_16165</name>
</gene>
<dbReference type="Proteomes" id="UP000632766">
    <property type="component" value="Unassembled WGS sequence"/>
</dbReference>
<keyword evidence="4" id="KW-1185">Reference proteome</keyword>